<keyword evidence="8" id="KW-0868">Chloride</keyword>
<feature type="transmembrane region" description="Helical" evidence="11">
    <location>
        <begin position="461"/>
        <end position="486"/>
    </location>
</feature>
<sequence>MTDRVRRASVLVLTLWLAVSALPVRSAQDVVPIRSGDSLWGVADRIAPEAGFSRDQVMLALLEANPDAFSPACNVNGVLRVGAVLRVPSAEHMGALDAATARRRIERQAREWAEHRRSGRALVCPAAVEQPASESPATAPVDGPRHGEVATQGDTIPTPDRSPSRLASPTESERSAAFPDRAQAPEQPRATDTISQIPPIESGQRRDEICPCPSDPAGAESPDEAGSAPSPHVDSSRVVSGEAPPHLPEGPRAPFWLLIPLVLGLLAISLIRRRPHAAAPPFAPSGEAAVTGTDPPGDAAASQTRRLPFLLALKDGDLVILVLAALAGLLGALVTVVFREGIHGLEWLLVGHSGSLVVMALGLPPWQRLLLPAVGGLVAGLILEQIGGRLRGRTTTDYMEAVAVGDGWISVRQSLVKSASSLVTVASGGSIGREGAMVQLSAMVASTIGRVARFPRDRLRLLVAAGAAAGLAAAYNAPIAATLFVAEIVLGSIAIQHIGPLIVAAVIASVTVHDIMGYAPIYEIPAFSLVSDWELGLYVLLGLVAGHMAPIFLGLLGHSHRAFARLPMPLSARMALGGLIVGAISMYEPAVWGNGYSVVNTVLHEPWVWQALLTVMVLKMIATAATHGSGAVGGAFTPTLFVGALLGVLFGTAVHAVLPVGTGPPSAYAVVGMGAMLAATTHAPLMSILMVFEMTMDYEIVLPLMLAVVTAHYTVRRYVDVAPMYAESLLPREADAGGR</sequence>
<feature type="transmembrane region" description="Helical" evidence="11">
    <location>
        <begin position="344"/>
        <end position="362"/>
    </location>
</feature>
<dbReference type="InterPro" id="IPR014743">
    <property type="entry name" value="Cl-channel_core"/>
</dbReference>
<evidence type="ECO:0000256" key="10">
    <source>
        <dbReference type="SAM" id="MobiDB-lite"/>
    </source>
</evidence>
<dbReference type="Gene3D" id="1.10.3080.10">
    <property type="entry name" value="Clc chloride channel"/>
    <property type="match status" value="1"/>
</dbReference>
<dbReference type="GO" id="GO:0005886">
    <property type="term" value="C:plasma membrane"/>
    <property type="evidence" value="ECO:0007669"/>
    <property type="project" value="TreeGrafter"/>
</dbReference>
<keyword evidence="5" id="KW-0406">Ion transport</keyword>
<accession>A0A495VGK9</accession>
<evidence type="ECO:0000256" key="1">
    <source>
        <dbReference type="ARBA" id="ARBA00004141"/>
    </source>
</evidence>
<reference evidence="12 13" key="1">
    <citation type="submission" date="2018-10" db="EMBL/GenBank/DDBJ databases">
        <title>Genomic Encyclopedia of Archaeal and Bacterial Type Strains, Phase II (KMG-II): from individual species to whole genera.</title>
        <authorList>
            <person name="Goeker M."/>
        </authorList>
    </citation>
    <scope>NUCLEOTIDE SEQUENCE [LARGE SCALE GENOMIC DNA]</scope>
    <source>
        <strain evidence="12 13">DSM 235</strain>
    </source>
</reference>
<dbReference type="InterPro" id="IPR050368">
    <property type="entry name" value="ClC-type_chloride_channel"/>
</dbReference>
<feature type="transmembrane region" description="Helical" evidence="11">
    <location>
        <begin position="667"/>
        <end position="691"/>
    </location>
</feature>
<evidence type="ECO:0000256" key="7">
    <source>
        <dbReference type="ARBA" id="ARBA00023173"/>
    </source>
</evidence>
<feature type="transmembrane region" description="Helical" evidence="11">
    <location>
        <begin position="536"/>
        <end position="558"/>
    </location>
</feature>
<evidence type="ECO:0000256" key="11">
    <source>
        <dbReference type="SAM" id="Phobius"/>
    </source>
</evidence>
<protein>
    <submittedName>
        <fullName evidence="12">FimV-like protein</fullName>
    </submittedName>
</protein>
<feature type="transmembrane region" description="Helical" evidence="11">
    <location>
        <begin position="498"/>
        <end position="516"/>
    </location>
</feature>
<dbReference type="InterPro" id="IPR020012">
    <property type="entry name" value="LysM_FimV"/>
</dbReference>
<dbReference type="NCBIfam" id="NF002505">
    <property type="entry name" value="PRK01862.1"/>
    <property type="match status" value="1"/>
</dbReference>
<dbReference type="NCBIfam" id="TIGR03505">
    <property type="entry name" value="FimV_core"/>
    <property type="match status" value="1"/>
</dbReference>
<feature type="transmembrane region" description="Helical" evidence="11">
    <location>
        <begin position="607"/>
        <end position="628"/>
    </location>
</feature>
<dbReference type="AlphaFoldDB" id="A0A495VGK9"/>
<feature type="region of interest" description="Disordered" evidence="10">
    <location>
        <begin position="281"/>
        <end position="300"/>
    </location>
</feature>
<evidence type="ECO:0000256" key="9">
    <source>
        <dbReference type="ARBA" id="ARBA00023303"/>
    </source>
</evidence>
<feature type="transmembrane region" description="Helical" evidence="11">
    <location>
        <begin position="640"/>
        <end position="661"/>
    </location>
</feature>
<dbReference type="Proteomes" id="UP000274556">
    <property type="component" value="Unassembled WGS sequence"/>
</dbReference>
<comment type="caution">
    <text evidence="12">The sequence shown here is derived from an EMBL/GenBank/DDBJ whole genome shotgun (WGS) entry which is preliminary data.</text>
</comment>
<dbReference type="PANTHER" id="PTHR43427:SF6">
    <property type="entry name" value="CHLORIDE CHANNEL PROTEIN CLC-E"/>
    <property type="match status" value="1"/>
</dbReference>
<gene>
    <name evidence="12" type="ORF">BDD21_5183</name>
</gene>
<evidence type="ECO:0000256" key="8">
    <source>
        <dbReference type="ARBA" id="ARBA00023214"/>
    </source>
</evidence>
<organism evidence="12 13">
    <name type="scientific">Thiocapsa rosea</name>
    <dbReference type="NCBI Taxonomy" id="69360"/>
    <lineage>
        <taxon>Bacteria</taxon>
        <taxon>Pseudomonadati</taxon>
        <taxon>Pseudomonadota</taxon>
        <taxon>Gammaproteobacteria</taxon>
        <taxon>Chromatiales</taxon>
        <taxon>Chromatiaceae</taxon>
        <taxon>Thiocapsa</taxon>
    </lineage>
</organism>
<evidence type="ECO:0000256" key="2">
    <source>
        <dbReference type="ARBA" id="ARBA00022448"/>
    </source>
</evidence>
<evidence type="ECO:0000256" key="4">
    <source>
        <dbReference type="ARBA" id="ARBA00022989"/>
    </source>
</evidence>
<keyword evidence="7" id="KW-0869">Chloride channel</keyword>
<feature type="transmembrane region" description="Helical" evidence="11">
    <location>
        <begin position="570"/>
        <end position="587"/>
    </location>
</feature>
<feature type="transmembrane region" description="Helical" evidence="11">
    <location>
        <begin position="698"/>
        <end position="715"/>
    </location>
</feature>
<name>A0A495VGK9_9GAMM</name>
<dbReference type="GO" id="GO:0005254">
    <property type="term" value="F:chloride channel activity"/>
    <property type="evidence" value="ECO:0007669"/>
    <property type="project" value="UniProtKB-KW"/>
</dbReference>
<proteinExistence type="predicted"/>
<keyword evidence="4 11" id="KW-1133">Transmembrane helix</keyword>
<comment type="subcellular location">
    <subcellularLocation>
        <location evidence="1">Membrane</location>
        <topology evidence="1">Multi-pass membrane protein</topology>
    </subcellularLocation>
</comment>
<dbReference type="SUPFAM" id="SSF81340">
    <property type="entry name" value="Clc chloride channel"/>
    <property type="match status" value="1"/>
</dbReference>
<keyword evidence="2" id="KW-0813">Transport</keyword>
<evidence type="ECO:0000313" key="13">
    <source>
        <dbReference type="Proteomes" id="UP000274556"/>
    </source>
</evidence>
<keyword evidence="3 11" id="KW-0812">Transmembrane</keyword>
<keyword evidence="9" id="KW-0407">Ion channel</keyword>
<feature type="region of interest" description="Disordered" evidence="10">
    <location>
        <begin position="123"/>
        <end position="246"/>
    </location>
</feature>
<dbReference type="GO" id="GO:0034707">
    <property type="term" value="C:chloride channel complex"/>
    <property type="evidence" value="ECO:0007669"/>
    <property type="project" value="UniProtKB-KW"/>
</dbReference>
<dbReference type="RefSeq" id="WP_120799529.1">
    <property type="nucleotide sequence ID" value="NZ_RBXL01000001.1"/>
</dbReference>
<dbReference type="Pfam" id="PF00654">
    <property type="entry name" value="Voltage_CLC"/>
    <property type="match status" value="1"/>
</dbReference>
<dbReference type="EMBL" id="RBXL01000001">
    <property type="protein sequence ID" value="RKT47587.1"/>
    <property type="molecule type" value="Genomic_DNA"/>
</dbReference>
<evidence type="ECO:0000313" key="12">
    <source>
        <dbReference type="EMBL" id="RKT47587.1"/>
    </source>
</evidence>
<evidence type="ECO:0000256" key="5">
    <source>
        <dbReference type="ARBA" id="ARBA00023065"/>
    </source>
</evidence>
<dbReference type="CDD" id="cd00400">
    <property type="entry name" value="Voltage_gated_ClC"/>
    <property type="match status" value="1"/>
</dbReference>
<evidence type="ECO:0000256" key="6">
    <source>
        <dbReference type="ARBA" id="ARBA00023136"/>
    </source>
</evidence>
<keyword evidence="6 11" id="KW-0472">Membrane</keyword>
<keyword evidence="13" id="KW-1185">Reference proteome</keyword>
<dbReference type="PANTHER" id="PTHR43427">
    <property type="entry name" value="CHLORIDE CHANNEL PROTEIN CLC-E"/>
    <property type="match status" value="1"/>
</dbReference>
<evidence type="ECO:0000256" key="3">
    <source>
        <dbReference type="ARBA" id="ARBA00022692"/>
    </source>
</evidence>
<dbReference type="PRINTS" id="PR00762">
    <property type="entry name" value="CLCHANNEL"/>
</dbReference>
<dbReference type="InterPro" id="IPR001807">
    <property type="entry name" value="ClC"/>
</dbReference>
<feature type="transmembrane region" description="Helical" evidence="11">
    <location>
        <begin position="318"/>
        <end position="338"/>
    </location>
</feature>
<dbReference type="OrthoDB" id="9767361at2"/>